<name>A0A0E9UDH6_ANGAN</name>
<proteinExistence type="predicted"/>
<reference evidence="1" key="1">
    <citation type="submission" date="2014-11" db="EMBL/GenBank/DDBJ databases">
        <authorList>
            <person name="Amaro Gonzalez C."/>
        </authorList>
    </citation>
    <scope>NUCLEOTIDE SEQUENCE</scope>
</reference>
<dbReference type="EMBL" id="GBXM01044760">
    <property type="protein sequence ID" value="JAH63817.1"/>
    <property type="molecule type" value="Transcribed_RNA"/>
</dbReference>
<sequence length="51" mass="5900">MKLFYHGLIQWFPTSVLGCLLACWFSLNCSCNPRIVTTRKFSLIRCISCLD</sequence>
<dbReference type="PROSITE" id="PS51257">
    <property type="entry name" value="PROKAR_LIPOPROTEIN"/>
    <property type="match status" value="1"/>
</dbReference>
<accession>A0A0E9UDH6</accession>
<reference evidence="1" key="2">
    <citation type="journal article" date="2015" name="Fish Shellfish Immunol.">
        <title>Early steps in the European eel (Anguilla anguilla)-Vibrio vulnificus interaction in the gills: Role of the RtxA13 toxin.</title>
        <authorList>
            <person name="Callol A."/>
            <person name="Pajuelo D."/>
            <person name="Ebbesson L."/>
            <person name="Teles M."/>
            <person name="MacKenzie S."/>
            <person name="Amaro C."/>
        </authorList>
    </citation>
    <scope>NUCLEOTIDE SEQUENCE</scope>
</reference>
<evidence type="ECO:0000313" key="1">
    <source>
        <dbReference type="EMBL" id="JAH63817.1"/>
    </source>
</evidence>
<organism evidence="1">
    <name type="scientific">Anguilla anguilla</name>
    <name type="common">European freshwater eel</name>
    <name type="synonym">Muraena anguilla</name>
    <dbReference type="NCBI Taxonomy" id="7936"/>
    <lineage>
        <taxon>Eukaryota</taxon>
        <taxon>Metazoa</taxon>
        <taxon>Chordata</taxon>
        <taxon>Craniata</taxon>
        <taxon>Vertebrata</taxon>
        <taxon>Euteleostomi</taxon>
        <taxon>Actinopterygii</taxon>
        <taxon>Neopterygii</taxon>
        <taxon>Teleostei</taxon>
        <taxon>Anguilliformes</taxon>
        <taxon>Anguillidae</taxon>
        <taxon>Anguilla</taxon>
    </lineage>
</organism>
<dbReference type="AlphaFoldDB" id="A0A0E9UDH6"/>
<protein>
    <submittedName>
        <fullName evidence="1">Uncharacterized protein</fullName>
    </submittedName>
</protein>